<dbReference type="PROSITE" id="PS50110">
    <property type="entry name" value="RESPONSE_REGULATORY"/>
    <property type="match status" value="1"/>
</dbReference>
<feature type="modified residue" description="4-aspartylphosphate" evidence="2">
    <location>
        <position position="53"/>
    </location>
</feature>
<feature type="domain" description="HTH luxR-type" evidence="3">
    <location>
        <begin position="129"/>
        <end position="194"/>
    </location>
</feature>
<evidence type="ECO:0000259" key="3">
    <source>
        <dbReference type="PROSITE" id="PS50043"/>
    </source>
</evidence>
<evidence type="ECO:0000313" key="5">
    <source>
        <dbReference type="EMBL" id="AKJ30130.1"/>
    </source>
</evidence>
<dbReference type="InterPro" id="IPR001789">
    <property type="entry name" value="Sig_transdc_resp-reg_receiver"/>
</dbReference>
<evidence type="ECO:0000259" key="4">
    <source>
        <dbReference type="PROSITE" id="PS50110"/>
    </source>
</evidence>
<accession>A0A0G3BUC1</accession>
<dbReference type="GO" id="GO:0006355">
    <property type="term" value="P:regulation of DNA-templated transcription"/>
    <property type="evidence" value="ECO:0007669"/>
    <property type="project" value="InterPro"/>
</dbReference>
<name>A0A0G3BUC1_9BURK</name>
<dbReference type="SMART" id="SM00421">
    <property type="entry name" value="HTH_LUXR"/>
    <property type="match status" value="1"/>
</dbReference>
<dbReference type="InterPro" id="IPR011006">
    <property type="entry name" value="CheY-like_superfamily"/>
</dbReference>
<evidence type="ECO:0000256" key="2">
    <source>
        <dbReference type="PROSITE-ProRule" id="PRU00169"/>
    </source>
</evidence>
<dbReference type="PRINTS" id="PR00038">
    <property type="entry name" value="HTHLUXR"/>
</dbReference>
<dbReference type="InterPro" id="IPR051015">
    <property type="entry name" value="EvgA-like"/>
</dbReference>
<dbReference type="Gene3D" id="1.10.10.10">
    <property type="entry name" value="Winged helix-like DNA-binding domain superfamily/Winged helix DNA-binding domain"/>
    <property type="match status" value="1"/>
</dbReference>
<dbReference type="SMART" id="SM00448">
    <property type="entry name" value="REC"/>
    <property type="match status" value="1"/>
</dbReference>
<dbReference type="PANTHER" id="PTHR45566:SF2">
    <property type="entry name" value="NARL SUBFAMILY"/>
    <property type="match status" value="1"/>
</dbReference>
<evidence type="ECO:0000256" key="1">
    <source>
        <dbReference type="ARBA" id="ARBA00023125"/>
    </source>
</evidence>
<dbReference type="PANTHER" id="PTHR45566">
    <property type="entry name" value="HTH-TYPE TRANSCRIPTIONAL REGULATOR YHJB-RELATED"/>
    <property type="match status" value="1"/>
</dbReference>
<reference evidence="5 6" key="1">
    <citation type="submission" date="2015-05" db="EMBL/GenBank/DDBJ databases">
        <authorList>
            <person name="Tang B."/>
            <person name="Yu Y."/>
        </authorList>
    </citation>
    <scope>NUCLEOTIDE SEQUENCE [LARGE SCALE GENOMIC DNA]</scope>
    <source>
        <strain evidence="5 6">DSM 7029</strain>
    </source>
</reference>
<dbReference type="SUPFAM" id="SSF52172">
    <property type="entry name" value="CheY-like"/>
    <property type="match status" value="1"/>
</dbReference>
<sequence length="201" mass="22082">MKNILIIEDHPLVAEATRSLFAAMVDRVVICKDAEQAAAAIAADNYWFRVLLDIGVPGATGLSLVRHVHSKGLAPRTAIITAYENLQWRAEVQSMGFLGYVVKTASVEAFSAAIEKILEGRMCFETLTTETHESHLTRRQIEILNLLWRGCSTKEVARRLALSPGTVDNHVSALIRALRANDRTHAVALGVQLGYIEQHGA</sequence>
<keyword evidence="6" id="KW-1185">Reference proteome</keyword>
<evidence type="ECO:0000313" key="6">
    <source>
        <dbReference type="Proteomes" id="UP000035352"/>
    </source>
</evidence>
<organism evidence="5 6">
    <name type="scientific">Caldimonas brevitalea</name>
    <dbReference type="NCBI Taxonomy" id="413882"/>
    <lineage>
        <taxon>Bacteria</taxon>
        <taxon>Pseudomonadati</taxon>
        <taxon>Pseudomonadota</taxon>
        <taxon>Betaproteobacteria</taxon>
        <taxon>Burkholderiales</taxon>
        <taxon>Sphaerotilaceae</taxon>
        <taxon>Caldimonas</taxon>
    </lineage>
</organism>
<dbReference type="KEGG" id="pbh:AAW51_3439"/>
<dbReference type="InterPro" id="IPR000792">
    <property type="entry name" value="Tscrpt_reg_LuxR_C"/>
</dbReference>
<dbReference type="Pfam" id="PF00196">
    <property type="entry name" value="GerE"/>
    <property type="match status" value="1"/>
</dbReference>
<dbReference type="STRING" id="413882.AAW51_3439"/>
<dbReference type="InterPro" id="IPR036388">
    <property type="entry name" value="WH-like_DNA-bd_sf"/>
</dbReference>
<protein>
    <submittedName>
        <fullName evidence="5">Two component transcriptional regulator, LuxR family</fullName>
    </submittedName>
</protein>
<dbReference type="Pfam" id="PF00072">
    <property type="entry name" value="Response_reg"/>
    <property type="match status" value="1"/>
</dbReference>
<feature type="domain" description="Response regulatory" evidence="4">
    <location>
        <begin position="3"/>
        <end position="118"/>
    </location>
</feature>
<keyword evidence="1" id="KW-0238">DNA-binding</keyword>
<dbReference type="GO" id="GO:0000160">
    <property type="term" value="P:phosphorelay signal transduction system"/>
    <property type="evidence" value="ECO:0007669"/>
    <property type="project" value="InterPro"/>
</dbReference>
<keyword evidence="2" id="KW-0597">Phosphoprotein</keyword>
<dbReference type="Gene3D" id="3.40.50.2300">
    <property type="match status" value="1"/>
</dbReference>
<dbReference type="EMBL" id="CP011371">
    <property type="protein sequence ID" value="AKJ30130.1"/>
    <property type="molecule type" value="Genomic_DNA"/>
</dbReference>
<dbReference type="SUPFAM" id="SSF46894">
    <property type="entry name" value="C-terminal effector domain of the bipartite response regulators"/>
    <property type="match status" value="1"/>
</dbReference>
<dbReference type="AlphaFoldDB" id="A0A0G3BUC1"/>
<proteinExistence type="predicted"/>
<dbReference type="PROSITE" id="PS50043">
    <property type="entry name" value="HTH_LUXR_2"/>
    <property type="match status" value="1"/>
</dbReference>
<dbReference type="GO" id="GO:0003677">
    <property type="term" value="F:DNA binding"/>
    <property type="evidence" value="ECO:0007669"/>
    <property type="project" value="UniProtKB-KW"/>
</dbReference>
<gene>
    <name evidence="5" type="ORF">AAW51_3439</name>
</gene>
<dbReference type="RefSeq" id="WP_047195572.1">
    <property type="nucleotide sequence ID" value="NZ_CP011371.1"/>
</dbReference>
<dbReference type="Proteomes" id="UP000035352">
    <property type="component" value="Chromosome"/>
</dbReference>
<dbReference type="CDD" id="cd06170">
    <property type="entry name" value="LuxR_C_like"/>
    <property type="match status" value="1"/>
</dbReference>
<dbReference type="InterPro" id="IPR016032">
    <property type="entry name" value="Sig_transdc_resp-reg_C-effctor"/>
</dbReference>